<keyword evidence="2" id="KW-1185">Reference proteome</keyword>
<evidence type="ECO:0000313" key="2">
    <source>
        <dbReference type="Proteomes" id="UP000232323"/>
    </source>
</evidence>
<reference evidence="1 2" key="1">
    <citation type="submission" date="2017-08" db="EMBL/GenBank/DDBJ databases">
        <title>Acidophilic green algal genome provides insights into adaptation to an acidic environment.</title>
        <authorList>
            <person name="Hirooka S."/>
            <person name="Hirose Y."/>
            <person name="Kanesaki Y."/>
            <person name="Higuchi S."/>
            <person name="Fujiwara T."/>
            <person name="Onuma R."/>
            <person name="Era A."/>
            <person name="Ohbayashi R."/>
            <person name="Uzuka A."/>
            <person name="Nozaki H."/>
            <person name="Yoshikawa H."/>
            <person name="Miyagishima S.Y."/>
        </authorList>
    </citation>
    <scope>NUCLEOTIDE SEQUENCE [LARGE SCALE GENOMIC DNA]</scope>
    <source>
        <strain evidence="1 2">NIES-2499</strain>
    </source>
</reference>
<proteinExistence type="predicted"/>
<dbReference type="Proteomes" id="UP000232323">
    <property type="component" value="Unassembled WGS sequence"/>
</dbReference>
<sequence>MASEFAQELRDVFFWRPNQLPKLQLHRFHASFSERDVCRDKEDPYYVIPPSPDRLVEPGQPIVGVSFFLPIDSLFNPAHQFLVERAGVKQCHITAPNGTFPEKLGIIQDTPYRVEPSGDLTQYPKQFAKMSIKQDMEFKQLLELGDCSTTRVVA</sequence>
<comment type="caution">
    <text evidence="1">The sequence shown here is derived from an EMBL/GenBank/DDBJ whole genome shotgun (WGS) entry which is preliminary data.</text>
</comment>
<accession>A0A250WSR0</accession>
<evidence type="ECO:0000313" key="1">
    <source>
        <dbReference type="EMBL" id="GAX73878.1"/>
    </source>
</evidence>
<dbReference type="EMBL" id="BEGY01000005">
    <property type="protein sequence ID" value="GAX73878.1"/>
    <property type="molecule type" value="Genomic_DNA"/>
</dbReference>
<name>A0A250WSR0_9CHLO</name>
<dbReference type="AlphaFoldDB" id="A0A250WSR0"/>
<organism evidence="1 2">
    <name type="scientific">Chlamydomonas eustigma</name>
    <dbReference type="NCBI Taxonomy" id="1157962"/>
    <lineage>
        <taxon>Eukaryota</taxon>
        <taxon>Viridiplantae</taxon>
        <taxon>Chlorophyta</taxon>
        <taxon>core chlorophytes</taxon>
        <taxon>Chlorophyceae</taxon>
        <taxon>CS clade</taxon>
        <taxon>Chlamydomonadales</taxon>
        <taxon>Chlamydomonadaceae</taxon>
        <taxon>Chlamydomonas</taxon>
    </lineage>
</organism>
<gene>
    <name evidence="1" type="ORF">CEUSTIGMA_g1328.t1</name>
</gene>
<protein>
    <submittedName>
        <fullName evidence="1">Uncharacterized protein</fullName>
    </submittedName>
</protein>